<evidence type="ECO:0000313" key="3">
    <source>
        <dbReference type="EMBL" id="MBS4198313.1"/>
    </source>
</evidence>
<dbReference type="InterPro" id="IPR050490">
    <property type="entry name" value="Bact_solute-bd_prot1"/>
</dbReference>
<reference evidence="3 4" key="1">
    <citation type="submission" date="2021-05" db="EMBL/GenBank/DDBJ databases">
        <title>Novel Bacillus species.</title>
        <authorList>
            <person name="Liu G."/>
        </authorList>
    </citation>
    <scope>NUCLEOTIDE SEQUENCE [LARGE SCALE GENOMIC DNA]</scope>
    <source>
        <strain evidence="3 4">FJAT-49732</strain>
    </source>
</reference>
<name>A0A942TJM0_9BACI</name>
<dbReference type="AlphaFoldDB" id="A0A942TJM0"/>
<feature type="chain" id="PRO_5039027986" evidence="2">
    <location>
        <begin position="21"/>
        <end position="518"/>
    </location>
</feature>
<dbReference type="Gene3D" id="3.40.190.10">
    <property type="entry name" value="Periplasmic binding protein-like II"/>
    <property type="match status" value="2"/>
</dbReference>
<evidence type="ECO:0000256" key="1">
    <source>
        <dbReference type="ARBA" id="ARBA00022729"/>
    </source>
</evidence>
<dbReference type="SUPFAM" id="SSF53850">
    <property type="entry name" value="Periplasmic binding protein-like II"/>
    <property type="match status" value="1"/>
</dbReference>
<feature type="signal peptide" evidence="2">
    <location>
        <begin position="1"/>
        <end position="20"/>
    </location>
</feature>
<comment type="caution">
    <text evidence="3">The sequence shown here is derived from an EMBL/GenBank/DDBJ whole genome shotgun (WGS) entry which is preliminary data.</text>
</comment>
<keyword evidence="4" id="KW-1185">Reference proteome</keyword>
<dbReference type="EMBL" id="JAGYPJ010000001">
    <property type="protein sequence ID" value="MBS4198313.1"/>
    <property type="molecule type" value="Genomic_DNA"/>
</dbReference>
<sequence length="518" mass="58179">MKKKLMILFAALLLLLGACGKDEKAGNAGKEIPKDNADEKVTFKGFGVKAPAATTDWNDMPFLQGLEDNVNVDIDWTNATAQTYQEQVNLMFASNDLPDIFFSAWTLGANDIVKYGSTGQLIPLEDLIEKEAPNIKGFLDKNPDLKKMITAPDGHIYAIPQYDVSKGSRANDAFFINKAWLDKLGLEVPTTTEEFKEVLKAFKGQDLNENGKKDEIPFSFMYNNGIRGPHSLSGSFGVVGRNIGVEGGKVFYAPTKPEFKEYVKFMHELYAEGLIDQEAFTHDVQVYDAKIQNETPILGAYFNWSNFAMFGKVDTDYVAVAPLKGPKGDQMWNINAGAFSFSGFSVTNANKNPARAMKWMDQMYDPEIGLQMTLGPFDQNLKKNDDGTIELIDAPEGVGYEEFRHKFTPGSYGVYGNLQDIRTKLIQSEGASEKDALADLYGPYQPKEYYPNVMYSAEDAERLSILQTDIDGYIKEMIPKFMIEGKVDEGWDAYIDQLKKMGLDELMELYQKYYDNFK</sequence>
<gene>
    <name evidence="3" type="ORF">KHA93_01390</name>
</gene>
<evidence type="ECO:0000313" key="4">
    <source>
        <dbReference type="Proteomes" id="UP000682713"/>
    </source>
</evidence>
<accession>A0A942TJM0</accession>
<dbReference type="Proteomes" id="UP000682713">
    <property type="component" value="Unassembled WGS sequence"/>
</dbReference>
<dbReference type="PROSITE" id="PS51257">
    <property type="entry name" value="PROKAR_LIPOPROTEIN"/>
    <property type="match status" value="1"/>
</dbReference>
<protein>
    <submittedName>
        <fullName evidence="3">Extracellular solute-binding protein</fullName>
    </submittedName>
</protein>
<evidence type="ECO:0000256" key="2">
    <source>
        <dbReference type="SAM" id="SignalP"/>
    </source>
</evidence>
<proteinExistence type="predicted"/>
<dbReference type="RefSeq" id="WP_213109086.1">
    <property type="nucleotide sequence ID" value="NZ_JAGYPJ010000001.1"/>
</dbReference>
<dbReference type="PANTHER" id="PTHR43649:SF33">
    <property type="entry name" value="POLYGALACTURONAN_RHAMNOGALACTURONAN-BINDING PROTEIN YTCQ"/>
    <property type="match status" value="1"/>
</dbReference>
<organism evidence="3 4">
    <name type="scientific">Lederbergia citrisecunda</name>
    <dbReference type="NCBI Taxonomy" id="2833583"/>
    <lineage>
        <taxon>Bacteria</taxon>
        <taxon>Bacillati</taxon>
        <taxon>Bacillota</taxon>
        <taxon>Bacilli</taxon>
        <taxon>Bacillales</taxon>
        <taxon>Bacillaceae</taxon>
        <taxon>Lederbergia</taxon>
    </lineage>
</organism>
<dbReference type="PANTHER" id="PTHR43649">
    <property type="entry name" value="ARABINOSE-BINDING PROTEIN-RELATED"/>
    <property type="match status" value="1"/>
</dbReference>
<keyword evidence="1 2" id="KW-0732">Signal</keyword>